<organism evidence="2 3">
    <name type="scientific">Coralloluteibacterium thermophilum</name>
    <dbReference type="NCBI Taxonomy" id="2707049"/>
    <lineage>
        <taxon>Bacteria</taxon>
        <taxon>Pseudomonadati</taxon>
        <taxon>Pseudomonadota</taxon>
        <taxon>Gammaproteobacteria</taxon>
        <taxon>Lysobacterales</taxon>
        <taxon>Lysobacteraceae</taxon>
        <taxon>Coralloluteibacterium</taxon>
    </lineage>
</organism>
<evidence type="ECO:0000313" key="2">
    <source>
        <dbReference type="EMBL" id="MFC4727155.1"/>
    </source>
</evidence>
<proteinExistence type="predicted"/>
<dbReference type="Pfam" id="PF03869">
    <property type="entry name" value="Arc"/>
    <property type="match status" value="1"/>
</dbReference>
<evidence type="ECO:0000313" key="3">
    <source>
        <dbReference type="Proteomes" id="UP001595892"/>
    </source>
</evidence>
<keyword evidence="3" id="KW-1185">Reference proteome</keyword>
<comment type="caution">
    <text evidence="2">The sequence shown here is derived from an EMBL/GenBank/DDBJ whole genome shotgun (WGS) entry which is preliminary data.</text>
</comment>
<dbReference type="InterPro" id="IPR013321">
    <property type="entry name" value="Arc_rbn_hlx_hlx"/>
</dbReference>
<dbReference type="EMBL" id="JBHSGG010000003">
    <property type="protein sequence ID" value="MFC4727155.1"/>
    <property type="molecule type" value="Genomic_DNA"/>
</dbReference>
<accession>A0ABV9NHG0</accession>
<protein>
    <submittedName>
        <fullName evidence="2">Arc family DNA-binding protein</fullName>
    </submittedName>
</protein>
<dbReference type="InterPro" id="IPR010985">
    <property type="entry name" value="Ribbon_hlx_hlx"/>
</dbReference>
<dbReference type="GO" id="GO:0003677">
    <property type="term" value="F:DNA binding"/>
    <property type="evidence" value="ECO:0007669"/>
    <property type="project" value="UniProtKB-KW"/>
</dbReference>
<dbReference type="SUPFAM" id="SSF47598">
    <property type="entry name" value="Ribbon-helix-helix"/>
    <property type="match status" value="1"/>
</dbReference>
<dbReference type="Gene3D" id="1.10.1220.10">
    <property type="entry name" value="Met repressor-like"/>
    <property type="match status" value="1"/>
</dbReference>
<name>A0ABV9NHG0_9GAMM</name>
<keyword evidence="2" id="KW-0238">DNA-binding</keyword>
<sequence length="55" mass="6422">MNDEEQKTIPVQVRLPVDLRDWVRREAKKSLRSMNSEIVYHLRAVKAAEDMKVAA</sequence>
<dbReference type="Proteomes" id="UP001595892">
    <property type="component" value="Unassembled WGS sequence"/>
</dbReference>
<reference evidence="3" key="1">
    <citation type="journal article" date="2019" name="Int. J. Syst. Evol. Microbiol.">
        <title>The Global Catalogue of Microorganisms (GCM) 10K type strain sequencing project: providing services to taxonomists for standard genome sequencing and annotation.</title>
        <authorList>
            <consortium name="The Broad Institute Genomics Platform"/>
            <consortium name="The Broad Institute Genome Sequencing Center for Infectious Disease"/>
            <person name="Wu L."/>
            <person name="Ma J."/>
        </authorList>
    </citation>
    <scope>NUCLEOTIDE SEQUENCE [LARGE SCALE GENOMIC DNA]</scope>
    <source>
        <strain evidence="3">CGMCC 1.13574</strain>
    </source>
</reference>
<feature type="domain" description="Arc-like DNA binding" evidence="1">
    <location>
        <begin position="13"/>
        <end position="40"/>
    </location>
</feature>
<evidence type="ECO:0000259" key="1">
    <source>
        <dbReference type="Pfam" id="PF03869"/>
    </source>
</evidence>
<dbReference type="InterPro" id="IPR005569">
    <property type="entry name" value="Arc_DNA-bd_dom"/>
</dbReference>
<gene>
    <name evidence="2" type="ORF">ACFO3Q_03095</name>
</gene>
<dbReference type="RefSeq" id="WP_377003163.1">
    <property type="nucleotide sequence ID" value="NZ_JBHSGG010000003.1"/>
</dbReference>